<dbReference type="AlphaFoldDB" id="A0A367Z027"/>
<gene>
    <name evidence="2" type="ORF">DT076_03225</name>
</gene>
<dbReference type="Proteomes" id="UP000252770">
    <property type="component" value="Unassembled WGS sequence"/>
</dbReference>
<evidence type="ECO:0000313" key="3">
    <source>
        <dbReference type="Proteomes" id="UP000252770"/>
    </source>
</evidence>
<keyword evidence="3" id="KW-1185">Reference proteome</keyword>
<sequence>MRGALRVVPFALLVVGATGALLVGCSISDAAGPRSPAPPSSTGPSGPQATAARAPGEAGEEEDGPSNGPTGSGTDPAVAEALDCLQGSWTMTSFAVETEDSVMSHGRGGDVEFVFGPDRWRMSDDGDRPVAVSIGRRDAQLSIDGSAEGDLETDEDGVHYEVDEAEGEVEMLLADHTTTHPVPLQHVVGTVVPSGATTVDCGADEATISSRNASVNQVLTLVR</sequence>
<evidence type="ECO:0000256" key="1">
    <source>
        <dbReference type="SAM" id="MobiDB-lite"/>
    </source>
</evidence>
<accession>A0A367Z027</accession>
<dbReference type="RefSeq" id="WP_114125139.1">
    <property type="nucleotide sequence ID" value="NZ_QOUI01000001.1"/>
</dbReference>
<feature type="compositionally biased region" description="Low complexity" evidence="1">
    <location>
        <begin position="42"/>
        <end position="57"/>
    </location>
</feature>
<protein>
    <submittedName>
        <fullName evidence="2">Uncharacterized protein</fullName>
    </submittedName>
</protein>
<organism evidence="2 3">
    <name type="scientific">Desertihabitans brevis</name>
    <dbReference type="NCBI Taxonomy" id="2268447"/>
    <lineage>
        <taxon>Bacteria</taxon>
        <taxon>Bacillati</taxon>
        <taxon>Actinomycetota</taxon>
        <taxon>Actinomycetes</taxon>
        <taxon>Propionibacteriales</taxon>
        <taxon>Propionibacteriaceae</taxon>
        <taxon>Desertihabitans</taxon>
    </lineage>
</organism>
<name>A0A367Z027_9ACTN</name>
<comment type="caution">
    <text evidence="2">The sequence shown here is derived from an EMBL/GenBank/DDBJ whole genome shotgun (WGS) entry which is preliminary data.</text>
</comment>
<reference evidence="2 3" key="1">
    <citation type="submission" date="2018-07" db="EMBL/GenBank/DDBJ databases">
        <title>Desertimonas flava gen. nov. sp. nov.</title>
        <authorList>
            <person name="Liu S."/>
        </authorList>
    </citation>
    <scope>NUCLEOTIDE SEQUENCE [LARGE SCALE GENOMIC DNA]</scope>
    <source>
        <strain evidence="2 3">16Sb5-5</strain>
    </source>
</reference>
<proteinExistence type="predicted"/>
<dbReference type="PROSITE" id="PS51257">
    <property type="entry name" value="PROKAR_LIPOPROTEIN"/>
    <property type="match status" value="1"/>
</dbReference>
<evidence type="ECO:0000313" key="2">
    <source>
        <dbReference type="EMBL" id="RCK71438.1"/>
    </source>
</evidence>
<feature type="region of interest" description="Disordered" evidence="1">
    <location>
        <begin position="32"/>
        <end position="77"/>
    </location>
</feature>
<dbReference type="EMBL" id="QOUI01000001">
    <property type="protein sequence ID" value="RCK71438.1"/>
    <property type="molecule type" value="Genomic_DNA"/>
</dbReference>